<reference evidence="3" key="1">
    <citation type="journal article" date="2013" name="Science">
        <title>The Amborella genome and the evolution of flowering plants.</title>
        <authorList>
            <consortium name="Amborella Genome Project"/>
        </authorList>
    </citation>
    <scope>NUCLEOTIDE SEQUENCE [LARGE SCALE GENOMIC DNA]</scope>
</reference>
<dbReference type="Gramene" id="ERN12100">
    <property type="protein sequence ID" value="ERN12100"/>
    <property type="gene ID" value="AMTR_s00556p00009750"/>
</dbReference>
<keyword evidence="3" id="KW-1185">Reference proteome</keyword>
<accession>W1PXF2</accession>
<evidence type="ECO:0000313" key="3">
    <source>
        <dbReference type="Proteomes" id="UP000017836"/>
    </source>
</evidence>
<dbReference type="EMBL" id="KI392637">
    <property type="protein sequence ID" value="ERN12100.1"/>
    <property type="molecule type" value="Genomic_DNA"/>
</dbReference>
<dbReference type="Proteomes" id="UP000017836">
    <property type="component" value="Unassembled WGS sequence"/>
</dbReference>
<protein>
    <submittedName>
        <fullName evidence="2">Uncharacterized protein</fullName>
    </submittedName>
</protein>
<dbReference type="AlphaFoldDB" id="W1PXF2"/>
<feature type="non-terminal residue" evidence="2">
    <location>
        <position position="1"/>
    </location>
</feature>
<name>W1PXF2_AMBTC</name>
<dbReference type="HOGENOM" id="CLU_1850262_0_0_1"/>
<proteinExistence type="predicted"/>
<organism evidence="2 3">
    <name type="scientific">Amborella trichopoda</name>
    <dbReference type="NCBI Taxonomy" id="13333"/>
    <lineage>
        <taxon>Eukaryota</taxon>
        <taxon>Viridiplantae</taxon>
        <taxon>Streptophyta</taxon>
        <taxon>Embryophyta</taxon>
        <taxon>Tracheophyta</taxon>
        <taxon>Spermatophyta</taxon>
        <taxon>Magnoliopsida</taxon>
        <taxon>Amborellales</taxon>
        <taxon>Amborellaceae</taxon>
        <taxon>Amborella</taxon>
    </lineage>
</organism>
<gene>
    <name evidence="2" type="ORF">AMTR_s00556p00009750</name>
</gene>
<evidence type="ECO:0000313" key="2">
    <source>
        <dbReference type="EMBL" id="ERN12100.1"/>
    </source>
</evidence>
<sequence>GGSWSLRWWDDGGEEKDPGQGNVEEEAINFSQIKGGMREGANDSMRSWIDPKRRVLEDRQWIELNTQQESPIFLKVSMCHACMGMLAAWSQIVSRKIAPKFSLQAERARDAPLNREWCPYRALLRLTSYGKVKRNSQGR</sequence>
<evidence type="ECO:0000256" key="1">
    <source>
        <dbReference type="SAM" id="MobiDB-lite"/>
    </source>
</evidence>
<feature type="region of interest" description="Disordered" evidence="1">
    <location>
        <begin position="1"/>
        <end position="21"/>
    </location>
</feature>